<evidence type="ECO:0000259" key="1">
    <source>
        <dbReference type="PROSITE" id="PS50011"/>
    </source>
</evidence>
<dbReference type="PROSITE" id="PS00108">
    <property type="entry name" value="PROTEIN_KINASE_ST"/>
    <property type="match status" value="1"/>
</dbReference>
<dbReference type="OrthoDB" id="1931471at2759"/>
<dbReference type="InterPro" id="IPR000719">
    <property type="entry name" value="Prot_kinase_dom"/>
</dbReference>
<dbReference type="InterPro" id="IPR046958">
    <property type="entry name" value="RBK1/2/STUNTED"/>
</dbReference>
<dbReference type="Proteomes" id="UP000245207">
    <property type="component" value="Unassembled WGS sequence"/>
</dbReference>
<dbReference type="GO" id="GO:0004672">
    <property type="term" value="F:protein kinase activity"/>
    <property type="evidence" value="ECO:0007669"/>
    <property type="project" value="InterPro"/>
</dbReference>
<proteinExistence type="predicted"/>
<dbReference type="GO" id="GO:0005524">
    <property type="term" value="F:ATP binding"/>
    <property type="evidence" value="ECO:0007669"/>
    <property type="project" value="InterPro"/>
</dbReference>
<dbReference type="EMBL" id="PKPP01004642">
    <property type="protein sequence ID" value="PWA63423.1"/>
    <property type="molecule type" value="Genomic_DNA"/>
</dbReference>
<accession>A0A2U1MQ89</accession>
<dbReference type="PANTHER" id="PTHR47987:SF37">
    <property type="entry name" value="PROTEIN KINASE DOMAIN-CONTAINING PROTEIN"/>
    <property type="match status" value="1"/>
</dbReference>
<comment type="caution">
    <text evidence="2">The sequence shown here is derived from an EMBL/GenBank/DDBJ whole genome shotgun (WGS) entry which is preliminary data.</text>
</comment>
<dbReference type="STRING" id="35608.A0A2U1MQ89"/>
<keyword evidence="3" id="KW-1185">Reference proteome</keyword>
<organism evidence="2 3">
    <name type="scientific">Artemisia annua</name>
    <name type="common">Sweet wormwood</name>
    <dbReference type="NCBI Taxonomy" id="35608"/>
    <lineage>
        <taxon>Eukaryota</taxon>
        <taxon>Viridiplantae</taxon>
        <taxon>Streptophyta</taxon>
        <taxon>Embryophyta</taxon>
        <taxon>Tracheophyta</taxon>
        <taxon>Spermatophyta</taxon>
        <taxon>Magnoliopsida</taxon>
        <taxon>eudicotyledons</taxon>
        <taxon>Gunneridae</taxon>
        <taxon>Pentapetalae</taxon>
        <taxon>asterids</taxon>
        <taxon>campanulids</taxon>
        <taxon>Asterales</taxon>
        <taxon>Asteraceae</taxon>
        <taxon>Asteroideae</taxon>
        <taxon>Anthemideae</taxon>
        <taxon>Artemisiinae</taxon>
        <taxon>Artemisia</taxon>
    </lineage>
</organism>
<name>A0A2U1MQ89_ARTAN</name>
<dbReference type="InterPro" id="IPR011009">
    <property type="entry name" value="Kinase-like_dom_sf"/>
</dbReference>
<dbReference type="InterPro" id="IPR008271">
    <property type="entry name" value="Ser/Thr_kinase_AS"/>
</dbReference>
<reference evidence="2 3" key="1">
    <citation type="journal article" date="2018" name="Mol. Plant">
        <title>The genome of Artemisia annua provides insight into the evolution of Asteraceae family and artemisinin biosynthesis.</title>
        <authorList>
            <person name="Shen Q."/>
            <person name="Zhang L."/>
            <person name="Liao Z."/>
            <person name="Wang S."/>
            <person name="Yan T."/>
            <person name="Shi P."/>
            <person name="Liu M."/>
            <person name="Fu X."/>
            <person name="Pan Q."/>
            <person name="Wang Y."/>
            <person name="Lv Z."/>
            <person name="Lu X."/>
            <person name="Zhang F."/>
            <person name="Jiang W."/>
            <person name="Ma Y."/>
            <person name="Chen M."/>
            <person name="Hao X."/>
            <person name="Li L."/>
            <person name="Tang Y."/>
            <person name="Lv G."/>
            <person name="Zhou Y."/>
            <person name="Sun X."/>
            <person name="Brodelius P.E."/>
            <person name="Rose J.K.C."/>
            <person name="Tang K."/>
        </authorList>
    </citation>
    <scope>NUCLEOTIDE SEQUENCE [LARGE SCALE GENOMIC DNA]</scope>
    <source>
        <strain evidence="3">cv. Huhao1</strain>
        <tissue evidence="2">Leaf</tissue>
    </source>
</reference>
<gene>
    <name evidence="2" type="ORF">CTI12_AA354030</name>
</gene>
<sequence>MSDSWNVYFGLFGAVIFGRKEHVRGEGFEVYNLGTGKGTSVLPLYLIFRNEKWWIKASMISKVVRYLHNGKERCVVHRDIKPSNIILSSRKSPKVCDFGLTTWASAPSVPFLCKTIKGTFGYLAPEYQVSDKTDVYSFGVVLLELIT</sequence>
<dbReference type="Gene3D" id="1.10.510.10">
    <property type="entry name" value="Transferase(Phosphotransferase) domain 1"/>
    <property type="match status" value="1"/>
</dbReference>
<dbReference type="AlphaFoldDB" id="A0A2U1MQ89"/>
<evidence type="ECO:0000313" key="3">
    <source>
        <dbReference type="Proteomes" id="UP000245207"/>
    </source>
</evidence>
<evidence type="ECO:0000313" key="2">
    <source>
        <dbReference type="EMBL" id="PWA63423.1"/>
    </source>
</evidence>
<dbReference type="SUPFAM" id="SSF56112">
    <property type="entry name" value="Protein kinase-like (PK-like)"/>
    <property type="match status" value="1"/>
</dbReference>
<dbReference type="PANTHER" id="PTHR47987">
    <property type="entry name" value="OS08G0249100 PROTEIN"/>
    <property type="match status" value="1"/>
</dbReference>
<dbReference type="PROSITE" id="PS50011">
    <property type="entry name" value="PROTEIN_KINASE_DOM"/>
    <property type="match status" value="1"/>
</dbReference>
<protein>
    <recommendedName>
        <fullName evidence="1">Protein kinase domain-containing protein</fullName>
    </recommendedName>
</protein>
<dbReference type="Pfam" id="PF00069">
    <property type="entry name" value="Pkinase"/>
    <property type="match status" value="1"/>
</dbReference>
<feature type="domain" description="Protein kinase" evidence="1">
    <location>
        <begin position="1"/>
        <end position="147"/>
    </location>
</feature>